<dbReference type="Gramene" id="KZM83628">
    <property type="protein sequence ID" value="KZM83628"/>
    <property type="gene ID" value="DCAR_031197"/>
</dbReference>
<dbReference type="AlphaFoldDB" id="A0A175YKH4"/>
<dbReference type="Pfam" id="PF26581">
    <property type="entry name" value="WIT1_2_N"/>
    <property type="match status" value="1"/>
</dbReference>
<evidence type="ECO:0000313" key="2">
    <source>
        <dbReference type="EMBL" id="KZM83628.1"/>
    </source>
</evidence>
<gene>
    <name evidence="2" type="ORF">DCAR_031197</name>
</gene>
<accession>A0A175YKH4</accession>
<name>A0A175YKH4_DAUCS</name>
<sequence length="165" mass="18582">MAGKDGEDFYVDIGYSESGKNVAREDMSSKDMLDTGNATEALTRVDLDLAYSSEKSVDLDTLMMHVWAWEKEFEGLATDDISIDCIEKALAYDLFSGILESEENALEMKMQLTKLQMTSLAFNPTYWKYNSITGLPDDSQGSLMRPLLQTAEQRHVLRMLEKSLA</sequence>
<dbReference type="PANTHER" id="PTHR35705">
    <property type="entry name" value="WPP DOMAIN-INTERACTING TAIL-ANCHORED PROTEIN 1"/>
    <property type="match status" value="1"/>
</dbReference>
<evidence type="ECO:0000259" key="1">
    <source>
        <dbReference type="Pfam" id="PF26581"/>
    </source>
</evidence>
<dbReference type="PANTHER" id="PTHR35705:SF2">
    <property type="entry name" value="WPP DOMAIN-INTERACTING TAIL-ANCHORED PROTEIN 2"/>
    <property type="match status" value="1"/>
</dbReference>
<dbReference type="EMBL" id="LNRQ01000009">
    <property type="protein sequence ID" value="KZM83628.1"/>
    <property type="molecule type" value="Genomic_DNA"/>
</dbReference>
<proteinExistence type="predicted"/>
<feature type="domain" description="WIT1/2 N-terminal helical bundle" evidence="1">
    <location>
        <begin position="36"/>
        <end position="112"/>
    </location>
</feature>
<organism evidence="2">
    <name type="scientific">Daucus carota subsp. sativus</name>
    <name type="common">Carrot</name>
    <dbReference type="NCBI Taxonomy" id="79200"/>
    <lineage>
        <taxon>Eukaryota</taxon>
        <taxon>Viridiplantae</taxon>
        <taxon>Streptophyta</taxon>
        <taxon>Embryophyta</taxon>
        <taxon>Tracheophyta</taxon>
        <taxon>Spermatophyta</taxon>
        <taxon>Magnoliopsida</taxon>
        <taxon>eudicotyledons</taxon>
        <taxon>Gunneridae</taxon>
        <taxon>Pentapetalae</taxon>
        <taxon>asterids</taxon>
        <taxon>campanulids</taxon>
        <taxon>Apiales</taxon>
        <taxon>Apiaceae</taxon>
        <taxon>Apioideae</taxon>
        <taxon>Scandiceae</taxon>
        <taxon>Daucinae</taxon>
        <taxon>Daucus</taxon>
        <taxon>Daucus sect. Daucus</taxon>
    </lineage>
</organism>
<reference evidence="2" key="1">
    <citation type="journal article" date="2016" name="Nat. Genet.">
        <title>A high-quality carrot genome assembly provides new insights into carotenoid accumulation and asterid genome evolution.</title>
        <authorList>
            <person name="Iorizzo M."/>
            <person name="Ellison S."/>
            <person name="Senalik D."/>
            <person name="Zeng P."/>
            <person name="Satapoomin P."/>
            <person name="Huang J."/>
            <person name="Bowman M."/>
            <person name="Iovene M."/>
            <person name="Sanseverino W."/>
            <person name="Cavagnaro P."/>
            <person name="Yildiz M."/>
            <person name="Macko-Podgorni A."/>
            <person name="Moranska E."/>
            <person name="Grzebelus E."/>
            <person name="Grzebelus D."/>
            <person name="Ashrafi H."/>
            <person name="Zheng Z."/>
            <person name="Cheng S."/>
            <person name="Spooner D."/>
            <person name="Van Deynze A."/>
            <person name="Simon P."/>
        </authorList>
    </citation>
    <scope>NUCLEOTIDE SEQUENCE [LARGE SCALE GENOMIC DNA]</scope>
    <source>
        <tissue evidence="2">Leaf</tissue>
    </source>
</reference>
<dbReference type="InterPro" id="IPR039976">
    <property type="entry name" value="WIT1/WIT2"/>
</dbReference>
<comment type="caution">
    <text evidence="2">The sequence shown here is derived from an EMBL/GenBank/DDBJ whole genome shotgun (WGS) entry which is preliminary data.</text>
</comment>
<dbReference type="STRING" id="79200.A0A175YKH4"/>
<dbReference type="InterPro" id="IPR058610">
    <property type="entry name" value="WIT1_2_N"/>
</dbReference>
<protein>
    <recommendedName>
        <fullName evidence="1">WIT1/2 N-terminal helical bundle domain-containing protein</fullName>
    </recommendedName>
</protein>